<dbReference type="AlphaFoldDB" id="A0A1Y2BL19"/>
<dbReference type="EMBL" id="MCFC01000001">
    <property type="protein sequence ID" value="ORY35469.1"/>
    <property type="molecule type" value="Genomic_DNA"/>
</dbReference>
<feature type="transmembrane region" description="Helical" evidence="1">
    <location>
        <begin position="15"/>
        <end position="32"/>
    </location>
</feature>
<keyword evidence="1" id="KW-0812">Transmembrane</keyword>
<evidence type="ECO:0000256" key="1">
    <source>
        <dbReference type="SAM" id="Phobius"/>
    </source>
</evidence>
<accession>A0A1Y2BL19</accession>
<proteinExistence type="predicted"/>
<sequence length="61" mass="7289">MSRIDHGFSDDQVNLFSQILFIALFPIAYFMYRHFRSIRARFPPDLAERLRQQKQISGKNT</sequence>
<name>A0A1Y2BL19_9TREE</name>
<dbReference type="Proteomes" id="UP000193986">
    <property type="component" value="Unassembled WGS sequence"/>
</dbReference>
<organism evidence="2 3">
    <name type="scientific">Naematelia encephala</name>
    <dbReference type="NCBI Taxonomy" id="71784"/>
    <lineage>
        <taxon>Eukaryota</taxon>
        <taxon>Fungi</taxon>
        <taxon>Dikarya</taxon>
        <taxon>Basidiomycota</taxon>
        <taxon>Agaricomycotina</taxon>
        <taxon>Tremellomycetes</taxon>
        <taxon>Tremellales</taxon>
        <taxon>Naemateliaceae</taxon>
        <taxon>Naematelia</taxon>
    </lineage>
</organism>
<protein>
    <submittedName>
        <fullName evidence="2">Uncharacterized protein</fullName>
    </submittedName>
</protein>
<keyword evidence="1" id="KW-0472">Membrane</keyword>
<evidence type="ECO:0000313" key="3">
    <source>
        <dbReference type="Proteomes" id="UP000193986"/>
    </source>
</evidence>
<keyword evidence="1" id="KW-1133">Transmembrane helix</keyword>
<comment type="caution">
    <text evidence="2">The sequence shown here is derived from an EMBL/GenBank/DDBJ whole genome shotgun (WGS) entry which is preliminary data.</text>
</comment>
<keyword evidence="3" id="KW-1185">Reference proteome</keyword>
<dbReference type="InParanoid" id="A0A1Y2BL19"/>
<reference evidence="2 3" key="1">
    <citation type="submission" date="2016-07" db="EMBL/GenBank/DDBJ databases">
        <title>Pervasive Adenine N6-methylation of Active Genes in Fungi.</title>
        <authorList>
            <consortium name="DOE Joint Genome Institute"/>
            <person name="Mondo S.J."/>
            <person name="Dannebaum R.O."/>
            <person name="Kuo R.C."/>
            <person name="Labutti K."/>
            <person name="Haridas S."/>
            <person name="Kuo A."/>
            <person name="Salamov A."/>
            <person name="Ahrendt S.R."/>
            <person name="Lipzen A."/>
            <person name="Sullivan W."/>
            <person name="Andreopoulos W.B."/>
            <person name="Clum A."/>
            <person name="Lindquist E."/>
            <person name="Daum C."/>
            <person name="Ramamoorthy G.K."/>
            <person name="Gryganskyi A."/>
            <person name="Culley D."/>
            <person name="Magnuson J.K."/>
            <person name="James T.Y."/>
            <person name="O'Malley M.A."/>
            <person name="Stajich J.E."/>
            <person name="Spatafora J.W."/>
            <person name="Visel A."/>
            <person name="Grigoriev I.V."/>
        </authorList>
    </citation>
    <scope>NUCLEOTIDE SEQUENCE [LARGE SCALE GENOMIC DNA]</scope>
    <source>
        <strain evidence="2 3">68-887.2</strain>
    </source>
</reference>
<evidence type="ECO:0000313" key="2">
    <source>
        <dbReference type="EMBL" id="ORY35469.1"/>
    </source>
</evidence>
<gene>
    <name evidence="2" type="ORF">BCR39DRAFT_509889</name>
</gene>